<dbReference type="PANTHER" id="PTHR23155">
    <property type="entry name" value="DISEASE RESISTANCE PROTEIN RP"/>
    <property type="match status" value="1"/>
</dbReference>
<proteinExistence type="predicted"/>
<dbReference type="GO" id="GO:0098542">
    <property type="term" value="P:defense response to other organism"/>
    <property type="evidence" value="ECO:0007669"/>
    <property type="project" value="TreeGrafter"/>
</dbReference>
<reference evidence="1" key="1">
    <citation type="submission" date="2014-07" db="EMBL/GenBank/DDBJ databases">
        <title>Identification of a novel salt tolerance gene in wild soybean by whole-genome sequencing.</title>
        <authorList>
            <person name="Lam H.-M."/>
            <person name="Qi X."/>
            <person name="Li M.-W."/>
            <person name="Liu X."/>
            <person name="Xie M."/>
            <person name="Ni M."/>
            <person name="Xu X."/>
        </authorList>
    </citation>
    <scope>NUCLEOTIDE SEQUENCE [LARGE SCALE GENOMIC DNA]</scope>
    <source>
        <tissue evidence="1">Root</tissue>
    </source>
</reference>
<dbReference type="Proteomes" id="UP000053555">
    <property type="component" value="Unassembled WGS sequence"/>
</dbReference>
<protein>
    <submittedName>
        <fullName evidence="1">Putative disease resistance protein</fullName>
    </submittedName>
</protein>
<dbReference type="SUPFAM" id="SSF52540">
    <property type="entry name" value="P-loop containing nucleoside triphosphate hydrolases"/>
    <property type="match status" value="1"/>
</dbReference>
<accession>A0A0B2QVV7</accession>
<gene>
    <name evidence="1" type="ORF">glysoja_045261</name>
</gene>
<dbReference type="AlphaFoldDB" id="A0A0B2QVV7"/>
<name>A0A0B2QVV7_GLYSO</name>
<dbReference type="EMBL" id="KN655831">
    <property type="protein sequence ID" value="KHN23933.1"/>
    <property type="molecule type" value="Genomic_DNA"/>
</dbReference>
<dbReference type="PANTHER" id="PTHR23155:SF1052">
    <property type="entry name" value="DISEASE RESISTANCE PROTEIN RPM1"/>
    <property type="match status" value="1"/>
</dbReference>
<evidence type="ECO:0000313" key="1">
    <source>
        <dbReference type="EMBL" id="KHN23933.1"/>
    </source>
</evidence>
<sequence>MKSSSDKVHKLKPLTQEESMQLFCKKHSDTTIMDIVQKILRKFLLTLLKNVRVYHWQLWLLIVFLSGKENTPFEWEKIRRSLSSEVNKNPNLIGITKILCFSYDDLPCYLKSCLLYFVVYPEDDEVNSD</sequence>
<dbReference type="InterPro" id="IPR044974">
    <property type="entry name" value="Disease_R_plants"/>
</dbReference>
<dbReference type="InterPro" id="IPR027417">
    <property type="entry name" value="P-loop_NTPase"/>
</dbReference>
<organism evidence="1">
    <name type="scientific">Glycine soja</name>
    <name type="common">Wild soybean</name>
    <dbReference type="NCBI Taxonomy" id="3848"/>
    <lineage>
        <taxon>Eukaryota</taxon>
        <taxon>Viridiplantae</taxon>
        <taxon>Streptophyta</taxon>
        <taxon>Embryophyta</taxon>
        <taxon>Tracheophyta</taxon>
        <taxon>Spermatophyta</taxon>
        <taxon>Magnoliopsida</taxon>
        <taxon>eudicotyledons</taxon>
        <taxon>Gunneridae</taxon>
        <taxon>Pentapetalae</taxon>
        <taxon>rosids</taxon>
        <taxon>fabids</taxon>
        <taxon>Fabales</taxon>
        <taxon>Fabaceae</taxon>
        <taxon>Papilionoideae</taxon>
        <taxon>50 kb inversion clade</taxon>
        <taxon>NPAAA clade</taxon>
        <taxon>indigoferoid/millettioid clade</taxon>
        <taxon>Phaseoleae</taxon>
        <taxon>Glycine</taxon>
        <taxon>Glycine subgen. Soja</taxon>
    </lineage>
</organism>
<dbReference type="SMR" id="A0A0B2QVV7"/>